<proteinExistence type="predicted"/>
<evidence type="ECO:0000313" key="4">
    <source>
        <dbReference type="Proteomes" id="UP000198553"/>
    </source>
</evidence>
<dbReference type="Pfam" id="PF21101">
    <property type="entry name" value="YqgU"/>
    <property type="match status" value="1"/>
</dbReference>
<reference evidence="4" key="1">
    <citation type="submission" date="2016-10" db="EMBL/GenBank/DDBJ databases">
        <authorList>
            <person name="Varghese N."/>
            <person name="Submissions S."/>
        </authorList>
    </citation>
    <scope>NUCLEOTIDE SEQUENCE [LARGE SCALE GENOMIC DNA]</scope>
    <source>
        <strain evidence="4">B48,IBRC-M 10115,DSM 25386,CECT 8001</strain>
    </source>
</reference>
<dbReference type="SUPFAM" id="SSF82171">
    <property type="entry name" value="DPP6 N-terminal domain-like"/>
    <property type="match status" value="1"/>
</dbReference>
<evidence type="ECO:0000313" key="3">
    <source>
        <dbReference type="EMBL" id="SEM28319.1"/>
    </source>
</evidence>
<sequence length="370" mass="42148">MKSFLFFAFLAASVLFLGGCTNERHAQPHAGSSYLPIVKDNPFSLGKVAPIEDMEGNFYQTVGWLNDQTILYITNIKEGSEVYSYDLDEGVSSSFYKSEYPIVSAELSPSRKQLLIHAAPSNYEGELTVLGVDGKTRYETKIDSFELAYEWNDENENEVLVSSFKEDWSFATYVVNIEEQNIQQINLPQPFTIWPTNKEVLYLDWKEDSPNLNAPLIKRNLGNGKEERLLSSVHYIDSSKDRVLAIYTKENDSERSTYLIFNKEFEQIYTFDTKHLTTFSGWLVPYYDFIDSKDSMLSFLPHSSGAADMYTGGFALTEISLKDGEEREIFSKLANEPISCSPSGTMCLYGFQLEKVIDLLEKEIINLVNQ</sequence>
<accession>A0A1H7X5D8</accession>
<keyword evidence="1" id="KW-0732">Signal</keyword>
<dbReference type="OrthoDB" id="2168335at2"/>
<feature type="domain" description="YqgU-like 6-bladed beta-propeller" evidence="2">
    <location>
        <begin position="89"/>
        <end position="350"/>
    </location>
</feature>
<dbReference type="RefSeq" id="WP_090740967.1">
    <property type="nucleotide sequence ID" value="NZ_FOBW01000002.1"/>
</dbReference>
<gene>
    <name evidence="3" type="ORF">SAMN05192533_10234</name>
</gene>
<dbReference type="STRING" id="930146.SAMN05192533_10234"/>
<organism evidence="3 4">
    <name type="scientific">Mesobacillus persicus</name>
    <dbReference type="NCBI Taxonomy" id="930146"/>
    <lineage>
        <taxon>Bacteria</taxon>
        <taxon>Bacillati</taxon>
        <taxon>Bacillota</taxon>
        <taxon>Bacilli</taxon>
        <taxon>Bacillales</taxon>
        <taxon>Bacillaceae</taxon>
        <taxon>Mesobacillus</taxon>
    </lineage>
</organism>
<evidence type="ECO:0000259" key="2">
    <source>
        <dbReference type="Pfam" id="PF21101"/>
    </source>
</evidence>
<keyword evidence="4" id="KW-1185">Reference proteome</keyword>
<dbReference type="EMBL" id="FOBW01000002">
    <property type="protein sequence ID" value="SEM28319.1"/>
    <property type="molecule type" value="Genomic_DNA"/>
</dbReference>
<dbReference type="Proteomes" id="UP000198553">
    <property type="component" value="Unassembled WGS sequence"/>
</dbReference>
<dbReference type="InterPro" id="IPR048421">
    <property type="entry name" value="YqgU_beta-prop"/>
</dbReference>
<dbReference type="PROSITE" id="PS51257">
    <property type="entry name" value="PROKAR_LIPOPROTEIN"/>
    <property type="match status" value="1"/>
</dbReference>
<evidence type="ECO:0000256" key="1">
    <source>
        <dbReference type="SAM" id="SignalP"/>
    </source>
</evidence>
<dbReference type="AlphaFoldDB" id="A0A1H7X5D8"/>
<name>A0A1H7X5D8_9BACI</name>
<protein>
    <recommendedName>
        <fullName evidence="2">YqgU-like 6-bladed beta-propeller domain-containing protein</fullName>
    </recommendedName>
</protein>
<feature type="signal peptide" evidence="1">
    <location>
        <begin position="1"/>
        <end position="26"/>
    </location>
</feature>
<feature type="chain" id="PRO_5011474297" description="YqgU-like 6-bladed beta-propeller domain-containing protein" evidence="1">
    <location>
        <begin position="27"/>
        <end position="370"/>
    </location>
</feature>